<dbReference type="EnsemblProtists" id="EKX33481">
    <property type="protein sequence ID" value="EKX33481"/>
    <property type="gene ID" value="GUITHDRAFT_120334"/>
</dbReference>
<keyword evidence="1" id="KW-0175">Coiled coil</keyword>
<dbReference type="GeneID" id="17290208"/>
<evidence type="ECO:0000313" key="2">
    <source>
        <dbReference type="EMBL" id="EKX33481.1"/>
    </source>
</evidence>
<dbReference type="AlphaFoldDB" id="L1IB41"/>
<sequence>MPLPLSAQQTGDVQTIYYPGMPVQQFDPSIYSTQIPFGLSATDMGVQQQFAFLPGAVQVQPSQVGVSAAVPTQTVPMQYISYDLGANQAVMNAGMGFSGLSMPPAMPGSFNSDLGVRANPEEKLREAMRTIQDLSDKLQEKTSFANNAKNVVMQLNRQLSKYRGECTKLDAACQQYKKELDSNLTRQNMVDELGKAYTEVNEKCAKLEMSCQLYERQNQELKERIRLFEGQDKVISSLGEQVDEYRNKCAQLEDSCMRFQVESEESQVLKQVIADGKAQIDMLVERIRTLEMENQRSAIQLERAMQTQKIPLN</sequence>
<proteinExistence type="predicted"/>
<reference evidence="4" key="2">
    <citation type="submission" date="2012-11" db="EMBL/GenBank/DDBJ databases">
        <authorList>
            <person name="Kuo A."/>
            <person name="Curtis B.A."/>
            <person name="Tanifuji G."/>
            <person name="Burki F."/>
            <person name="Gruber A."/>
            <person name="Irimia M."/>
            <person name="Maruyama S."/>
            <person name="Arias M.C."/>
            <person name="Ball S.G."/>
            <person name="Gile G.H."/>
            <person name="Hirakawa Y."/>
            <person name="Hopkins J.F."/>
            <person name="Rensing S.A."/>
            <person name="Schmutz J."/>
            <person name="Symeonidi A."/>
            <person name="Elias M."/>
            <person name="Eveleigh R.J."/>
            <person name="Herman E.K."/>
            <person name="Klute M.J."/>
            <person name="Nakayama T."/>
            <person name="Obornik M."/>
            <person name="Reyes-Prieto A."/>
            <person name="Armbrust E.V."/>
            <person name="Aves S.J."/>
            <person name="Beiko R.G."/>
            <person name="Coutinho P."/>
            <person name="Dacks J.B."/>
            <person name="Durnford D.G."/>
            <person name="Fast N.M."/>
            <person name="Green B.R."/>
            <person name="Grisdale C."/>
            <person name="Hempe F."/>
            <person name="Henrissat B."/>
            <person name="Hoppner M.P."/>
            <person name="Ishida K.-I."/>
            <person name="Kim E."/>
            <person name="Koreny L."/>
            <person name="Kroth P.G."/>
            <person name="Liu Y."/>
            <person name="Malik S.-B."/>
            <person name="Maier U.G."/>
            <person name="McRose D."/>
            <person name="Mock T."/>
            <person name="Neilson J.A."/>
            <person name="Onodera N.T."/>
            <person name="Poole A.M."/>
            <person name="Pritham E.J."/>
            <person name="Richards T.A."/>
            <person name="Rocap G."/>
            <person name="Roy S.W."/>
            <person name="Sarai C."/>
            <person name="Schaack S."/>
            <person name="Shirato S."/>
            <person name="Slamovits C.H."/>
            <person name="Spencer D.F."/>
            <person name="Suzuki S."/>
            <person name="Worden A.Z."/>
            <person name="Zauner S."/>
            <person name="Barry K."/>
            <person name="Bell C."/>
            <person name="Bharti A.K."/>
            <person name="Crow J.A."/>
            <person name="Grimwood J."/>
            <person name="Kramer R."/>
            <person name="Lindquist E."/>
            <person name="Lucas S."/>
            <person name="Salamov A."/>
            <person name="McFadden G.I."/>
            <person name="Lane C.E."/>
            <person name="Keeling P.J."/>
            <person name="Gray M.W."/>
            <person name="Grigoriev I.V."/>
            <person name="Archibald J.M."/>
        </authorList>
    </citation>
    <scope>NUCLEOTIDE SEQUENCE</scope>
    <source>
        <strain evidence="4">CCMP2712</strain>
    </source>
</reference>
<accession>L1IB41</accession>
<dbReference type="KEGG" id="gtt:GUITHDRAFT_120334"/>
<name>L1IB41_GUITC</name>
<feature type="coiled-coil region" evidence="1">
    <location>
        <begin position="121"/>
        <end position="307"/>
    </location>
</feature>
<dbReference type="Proteomes" id="UP000011087">
    <property type="component" value="Unassembled WGS sequence"/>
</dbReference>
<evidence type="ECO:0000313" key="3">
    <source>
        <dbReference type="EnsemblProtists" id="EKX33481"/>
    </source>
</evidence>
<dbReference type="PaxDb" id="55529-EKX33481"/>
<reference evidence="3" key="3">
    <citation type="submission" date="2015-06" db="UniProtKB">
        <authorList>
            <consortium name="EnsemblProtists"/>
        </authorList>
    </citation>
    <scope>IDENTIFICATION</scope>
</reference>
<dbReference type="HOGENOM" id="CLU_889796_0_0_1"/>
<reference evidence="2 4" key="1">
    <citation type="journal article" date="2012" name="Nature">
        <title>Algal genomes reveal evolutionary mosaicism and the fate of nucleomorphs.</title>
        <authorList>
            <consortium name="DOE Joint Genome Institute"/>
            <person name="Curtis B.A."/>
            <person name="Tanifuji G."/>
            <person name="Burki F."/>
            <person name="Gruber A."/>
            <person name="Irimia M."/>
            <person name="Maruyama S."/>
            <person name="Arias M.C."/>
            <person name="Ball S.G."/>
            <person name="Gile G.H."/>
            <person name="Hirakawa Y."/>
            <person name="Hopkins J.F."/>
            <person name="Kuo A."/>
            <person name="Rensing S.A."/>
            <person name="Schmutz J."/>
            <person name="Symeonidi A."/>
            <person name="Elias M."/>
            <person name="Eveleigh R.J."/>
            <person name="Herman E.K."/>
            <person name="Klute M.J."/>
            <person name="Nakayama T."/>
            <person name="Obornik M."/>
            <person name="Reyes-Prieto A."/>
            <person name="Armbrust E.V."/>
            <person name="Aves S.J."/>
            <person name="Beiko R.G."/>
            <person name="Coutinho P."/>
            <person name="Dacks J.B."/>
            <person name="Durnford D.G."/>
            <person name="Fast N.M."/>
            <person name="Green B.R."/>
            <person name="Grisdale C.J."/>
            <person name="Hempel F."/>
            <person name="Henrissat B."/>
            <person name="Hoppner M.P."/>
            <person name="Ishida K."/>
            <person name="Kim E."/>
            <person name="Koreny L."/>
            <person name="Kroth P.G."/>
            <person name="Liu Y."/>
            <person name="Malik S.B."/>
            <person name="Maier U.G."/>
            <person name="McRose D."/>
            <person name="Mock T."/>
            <person name="Neilson J.A."/>
            <person name="Onodera N.T."/>
            <person name="Poole A.M."/>
            <person name="Pritham E.J."/>
            <person name="Richards T.A."/>
            <person name="Rocap G."/>
            <person name="Roy S.W."/>
            <person name="Sarai C."/>
            <person name="Schaack S."/>
            <person name="Shirato S."/>
            <person name="Slamovits C.H."/>
            <person name="Spencer D.F."/>
            <person name="Suzuki S."/>
            <person name="Worden A.Z."/>
            <person name="Zauner S."/>
            <person name="Barry K."/>
            <person name="Bell C."/>
            <person name="Bharti A.K."/>
            <person name="Crow J.A."/>
            <person name="Grimwood J."/>
            <person name="Kramer R."/>
            <person name="Lindquist E."/>
            <person name="Lucas S."/>
            <person name="Salamov A."/>
            <person name="McFadden G.I."/>
            <person name="Lane C.E."/>
            <person name="Keeling P.J."/>
            <person name="Gray M.W."/>
            <person name="Grigoriev I.V."/>
            <person name="Archibald J.M."/>
        </authorList>
    </citation>
    <scope>NUCLEOTIDE SEQUENCE</scope>
    <source>
        <strain evidence="2 4">CCMP2712</strain>
    </source>
</reference>
<evidence type="ECO:0000256" key="1">
    <source>
        <dbReference type="SAM" id="Coils"/>
    </source>
</evidence>
<gene>
    <name evidence="2" type="ORF">GUITHDRAFT_120334</name>
</gene>
<dbReference type="EMBL" id="JH993140">
    <property type="protein sequence ID" value="EKX33481.1"/>
    <property type="molecule type" value="Genomic_DNA"/>
</dbReference>
<evidence type="ECO:0000313" key="4">
    <source>
        <dbReference type="Proteomes" id="UP000011087"/>
    </source>
</evidence>
<dbReference type="RefSeq" id="XP_005820461.1">
    <property type="nucleotide sequence ID" value="XM_005820404.1"/>
</dbReference>
<organism evidence="2">
    <name type="scientific">Guillardia theta (strain CCMP2712)</name>
    <name type="common">Cryptophyte</name>
    <dbReference type="NCBI Taxonomy" id="905079"/>
    <lineage>
        <taxon>Eukaryota</taxon>
        <taxon>Cryptophyceae</taxon>
        <taxon>Pyrenomonadales</taxon>
        <taxon>Geminigeraceae</taxon>
        <taxon>Guillardia</taxon>
    </lineage>
</organism>
<protein>
    <submittedName>
        <fullName evidence="2 3">Uncharacterized protein</fullName>
    </submittedName>
</protein>
<keyword evidence="4" id="KW-1185">Reference proteome</keyword>